<dbReference type="eggNOG" id="arCOG01696">
    <property type="taxonomic scope" value="Archaea"/>
</dbReference>
<dbReference type="PANTHER" id="PTHR31209:SF0">
    <property type="entry name" value="METALLOENZYME DOMAIN-CONTAINING PROTEIN"/>
    <property type="match status" value="1"/>
</dbReference>
<dbReference type="Pfam" id="PF01676">
    <property type="entry name" value="Metalloenzyme"/>
    <property type="match status" value="1"/>
</dbReference>
<dbReference type="InterPro" id="IPR017850">
    <property type="entry name" value="Alkaline_phosphatase_core_sf"/>
</dbReference>
<dbReference type="PANTHER" id="PTHR31209">
    <property type="entry name" value="COFACTOR-INDEPENDENT PHOSPHOGLYCERATE MUTASE"/>
    <property type="match status" value="1"/>
</dbReference>
<comment type="catalytic activity">
    <reaction evidence="1">
        <text>(2R)-2-phosphoglycerate = (2R)-3-phosphoglycerate</text>
        <dbReference type="Rhea" id="RHEA:15901"/>
        <dbReference type="ChEBI" id="CHEBI:58272"/>
        <dbReference type="ChEBI" id="CHEBI:58289"/>
        <dbReference type="EC" id="5.4.2.12"/>
    </reaction>
</comment>
<name>F8AKT6_METOI</name>
<dbReference type="HOGENOM" id="CLU_034906_1_0_2"/>
<dbReference type="GO" id="GO:0046872">
    <property type="term" value="F:metal ion binding"/>
    <property type="evidence" value="ECO:0007669"/>
    <property type="project" value="InterPro"/>
</dbReference>
<feature type="domain" description="Metalloenzyme" evidence="6">
    <location>
        <begin position="1"/>
        <end position="399"/>
    </location>
</feature>
<protein>
    <submittedName>
        <fullName evidence="7">Phosphonopyruvate decarboxylase-related protein</fullName>
        <ecNumber evidence="7">5.4.2.1</ecNumber>
    </submittedName>
</protein>
<evidence type="ECO:0000256" key="4">
    <source>
        <dbReference type="ARBA" id="ARBA00005524"/>
    </source>
</evidence>
<comment type="pathway">
    <text evidence="3">Carbohydrate degradation.</text>
</comment>
<dbReference type="Gene3D" id="3.40.720.10">
    <property type="entry name" value="Alkaline Phosphatase, subunit A"/>
    <property type="match status" value="2"/>
</dbReference>
<evidence type="ECO:0000256" key="2">
    <source>
        <dbReference type="ARBA" id="ARBA00002315"/>
    </source>
</evidence>
<dbReference type="AlphaFoldDB" id="F8AKT6"/>
<dbReference type="GO" id="GO:0004619">
    <property type="term" value="F:phosphoglycerate mutase activity"/>
    <property type="evidence" value="ECO:0007669"/>
    <property type="project" value="UniProtKB-EC"/>
</dbReference>
<gene>
    <name evidence="7" type="ordered locus">Metok_1595</name>
</gene>
<dbReference type="Proteomes" id="UP000009296">
    <property type="component" value="Chromosome"/>
</dbReference>
<evidence type="ECO:0000313" key="7">
    <source>
        <dbReference type="EMBL" id="AEH07558.1"/>
    </source>
</evidence>
<dbReference type="GeneID" id="10773753"/>
<comment type="function">
    <text evidence="2">Catalyzes the interconversion of 2-phosphoglycerate and 3-phosphoglycerate.</text>
</comment>
<dbReference type="GO" id="GO:0006096">
    <property type="term" value="P:glycolytic process"/>
    <property type="evidence" value="ECO:0007669"/>
    <property type="project" value="UniProtKB-KW"/>
</dbReference>
<evidence type="ECO:0000256" key="5">
    <source>
        <dbReference type="ARBA" id="ARBA00023152"/>
    </source>
</evidence>
<dbReference type="RefSeq" id="WP_013867732.1">
    <property type="nucleotide sequence ID" value="NC_015636.1"/>
</dbReference>
<reference evidence="7" key="1">
    <citation type="submission" date="2011-05" db="EMBL/GenBank/DDBJ databases">
        <title>Complete sequence of chromosome of Methanothermococcus okinawensis IH1.</title>
        <authorList>
            <consortium name="US DOE Joint Genome Institute"/>
            <person name="Lucas S."/>
            <person name="Han J."/>
            <person name="Lapidus A."/>
            <person name="Cheng J.-F."/>
            <person name="Goodwin L."/>
            <person name="Pitluck S."/>
            <person name="Peters L."/>
            <person name="Mikhailova N."/>
            <person name="Held B."/>
            <person name="Han C."/>
            <person name="Tapia R."/>
            <person name="Land M."/>
            <person name="Hauser L."/>
            <person name="Kyrpides N."/>
            <person name="Ivanova N."/>
            <person name="Pagani I."/>
            <person name="Sieprawska-Lupa M."/>
            <person name="Takai K."/>
            <person name="Miyazaki J."/>
            <person name="Whitman W."/>
            <person name="Woyke T."/>
        </authorList>
    </citation>
    <scope>NUCLEOTIDE SEQUENCE [LARGE SCALE GENOMIC DNA]</scope>
    <source>
        <strain evidence="7">IH1</strain>
    </source>
</reference>
<dbReference type="InterPro" id="IPR004456">
    <property type="entry name" value="Pglycerate_mutase_ApgM"/>
</dbReference>
<keyword evidence="8" id="KW-1185">Reference proteome</keyword>
<dbReference type="NCBIfam" id="TIGR00306">
    <property type="entry name" value="apgM"/>
    <property type="match status" value="1"/>
</dbReference>
<dbReference type="SUPFAM" id="SSF53649">
    <property type="entry name" value="Alkaline phosphatase-like"/>
    <property type="match status" value="1"/>
</dbReference>
<keyword evidence="7" id="KW-0413">Isomerase</keyword>
<dbReference type="STRING" id="647113.Metok_1595"/>
<evidence type="ECO:0000259" key="6">
    <source>
        <dbReference type="Pfam" id="PF01676"/>
    </source>
</evidence>
<dbReference type="KEGG" id="mok:Metok_1595"/>
<dbReference type="EC" id="5.4.2.1" evidence="7"/>
<dbReference type="InterPro" id="IPR006124">
    <property type="entry name" value="Metalloenzyme"/>
</dbReference>
<comment type="similarity">
    <text evidence="4">Belongs to the BPG-independent phosphoglycerate mutase family. A-PGAM subfamily.</text>
</comment>
<dbReference type="EMBL" id="CP002792">
    <property type="protein sequence ID" value="AEH07558.1"/>
    <property type="molecule type" value="Genomic_DNA"/>
</dbReference>
<sequence>MRTILILLDGLGDRSSEVLGGKTPLEYSKTPNLDKLAEKGMSGLMVPYKEGIPLGTEVAHFLLWGYSLNDFPGRGVIEALGEDMEMEDSAIYLRASLGFVKSDEKGYYVVDRRTKDIPTDEINKLVDALPNLVDGYEFELKYSYGVHFILKIKEENGWISDRISDSDPFYKDRHVMKVLPVNELCKNDMEYRKAESTCNALNKYLLKCHKILENHEINIKRRRKQKQPANFLLTKWAGKYKDITSFKEKWGMKGIIIANSAVFKGLSKLLKMDYMAIGDFETAINTGIKLMDYDFVHIHTKETDEAAHTKNPMNKVKVIEKIDKYLTPLLDINLDENLIVITADHSTPSVGGLIHSGESVPIMVVGKNVRFDEVNKFNEIACSKGHLRIFSKDLMNVILNYTDRALLYGLRSGSSLLRYIPNDDDIEHLKDNM</sequence>
<dbReference type="CDD" id="cd16011">
    <property type="entry name" value="iPGM_like"/>
    <property type="match status" value="1"/>
</dbReference>
<dbReference type="OrthoDB" id="52918at2157"/>
<proteinExistence type="inferred from homology"/>
<evidence type="ECO:0000256" key="1">
    <source>
        <dbReference type="ARBA" id="ARBA00000370"/>
    </source>
</evidence>
<evidence type="ECO:0000313" key="8">
    <source>
        <dbReference type="Proteomes" id="UP000009296"/>
    </source>
</evidence>
<evidence type="ECO:0000256" key="3">
    <source>
        <dbReference type="ARBA" id="ARBA00004921"/>
    </source>
</evidence>
<dbReference type="PIRSF" id="PIRSF006392">
    <property type="entry name" value="IPGAM_arch"/>
    <property type="match status" value="1"/>
</dbReference>
<keyword evidence="5" id="KW-0324">Glycolysis</keyword>
<accession>F8AKT6</accession>
<dbReference type="Pfam" id="PF10143">
    <property type="entry name" value="PhosphMutase"/>
    <property type="match status" value="1"/>
</dbReference>
<organism evidence="7 8">
    <name type="scientific">Methanothermococcus okinawensis (strain DSM 14208 / JCM 11175 / IH1)</name>
    <dbReference type="NCBI Taxonomy" id="647113"/>
    <lineage>
        <taxon>Archaea</taxon>
        <taxon>Methanobacteriati</taxon>
        <taxon>Methanobacteriota</taxon>
        <taxon>Methanomada group</taxon>
        <taxon>Methanococci</taxon>
        <taxon>Methanococcales</taxon>
        <taxon>Methanococcaceae</taxon>
        <taxon>Methanothermococcus</taxon>
    </lineage>
</organism>